<feature type="region of interest" description="Disordered" evidence="1">
    <location>
        <begin position="111"/>
        <end position="131"/>
    </location>
</feature>
<evidence type="ECO:0000256" key="1">
    <source>
        <dbReference type="SAM" id="MobiDB-lite"/>
    </source>
</evidence>
<organism evidence="2">
    <name type="scientific">Anopheles coluzzii</name>
    <name type="common">African malaria mosquito</name>
    <dbReference type="NCBI Taxonomy" id="1518534"/>
    <lineage>
        <taxon>Eukaryota</taxon>
        <taxon>Metazoa</taxon>
        <taxon>Ecdysozoa</taxon>
        <taxon>Arthropoda</taxon>
        <taxon>Hexapoda</taxon>
        <taxon>Insecta</taxon>
        <taxon>Pterygota</taxon>
        <taxon>Neoptera</taxon>
        <taxon>Endopterygota</taxon>
        <taxon>Diptera</taxon>
        <taxon>Nematocera</taxon>
        <taxon>Culicoidea</taxon>
        <taxon>Culicidae</taxon>
        <taxon>Anophelinae</taxon>
        <taxon>Anopheles</taxon>
    </lineage>
</organism>
<dbReference type="Proteomes" id="UP000075882">
    <property type="component" value="Unassembled WGS sequence"/>
</dbReference>
<reference evidence="2" key="1">
    <citation type="submission" date="2022-08" db="UniProtKB">
        <authorList>
            <consortium name="EnsemblMetazoa"/>
        </authorList>
    </citation>
    <scope>IDENTIFICATION</scope>
</reference>
<name>A0A8W7PG91_ANOCL</name>
<accession>A0A8W7PG91</accession>
<evidence type="ECO:0000313" key="2">
    <source>
        <dbReference type="EnsemblMetazoa" id="ACOM031351-PA.1"/>
    </source>
</evidence>
<dbReference type="AlphaFoldDB" id="A0A8W7PG91"/>
<sequence>MQKLQEANILPVHPTAYSAQTSTNITQATCTVDEVSWKNVARRRMGSAPAAGRKHERQAQTFACRRAFFLSDLYRRRALRSAKNNSRTTFDPSDMGLLWLPRCIYHSDRPSDTPPFRCTDSSPRSRTLPAACSHKTPHDWLEGELVEQKAKRSLRFEIPTKIFQLPAGGSVGRRVMYVIG</sequence>
<dbReference type="EnsemblMetazoa" id="ACOM031351-RA">
    <property type="protein sequence ID" value="ACOM031351-PA.1"/>
    <property type="gene ID" value="ACOM031351"/>
</dbReference>
<protein>
    <submittedName>
        <fullName evidence="2">Uncharacterized protein</fullName>
    </submittedName>
</protein>
<proteinExistence type="predicted"/>